<comment type="caution">
    <text evidence="6">The sequence shown here is derived from an EMBL/GenBank/DDBJ whole genome shotgun (WGS) entry which is preliminary data.</text>
</comment>
<dbReference type="Pfam" id="PF00072">
    <property type="entry name" value="Response_reg"/>
    <property type="match status" value="1"/>
</dbReference>
<reference evidence="6 7" key="1">
    <citation type="submission" date="2016-06" db="EMBL/GenBank/DDBJ databases">
        <authorList>
            <person name="Ramos C."/>
            <person name="Pintado A."/>
            <person name="Crespo-Gomez J.I."/>
        </authorList>
    </citation>
    <scope>NUCLEOTIDE SEQUENCE [LARGE SCALE GENOMIC DNA]</scope>
    <source>
        <strain evidence="6 7">AVO110</strain>
    </source>
</reference>
<dbReference type="PANTHER" id="PTHR45138:SF9">
    <property type="entry name" value="DIGUANYLATE CYCLASE DGCM-RELATED"/>
    <property type="match status" value="1"/>
</dbReference>
<dbReference type="InterPro" id="IPR050469">
    <property type="entry name" value="Diguanylate_Cyclase"/>
</dbReference>
<evidence type="ECO:0000256" key="2">
    <source>
        <dbReference type="ARBA" id="ARBA00034247"/>
    </source>
</evidence>
<dbReference type="InterPro" id="IPR000160">
    <property type="entry name" value="GGDEF_dom"/>
</dbReference>
<accession>A0ABR7S0Y5</accession>
<dbReference type="PROSITE" id="PS50110">
    <property type="entry name" value="RESPONSE_REGULATORY"/>
    <property type="match status" value="1"/>
</dbReference>
<feature type="modified residue" description="4-aspartylphosphate" evidence="3">
    <location>
        <position position="58"/>
    </location>
</feature>
<dbReference type="NCBIfam" id="TIGR00254">
    <property type="entry name" value="GGDEF"/>
    <property type="match status" value="1"/>
</dbReference>
<evidence type="ECO:0000313" key="6">
    <source>
        <dbReference type="EMBL" id="MBC9251246.1"/>
    </source>
</evidence>
<dbReference type="InterPro" id="IPR011006">
    <property type="entry name" value="CheY-like_superfamily"/>
</dbReference>
<evidence type="ECO:0000256" key="3">
    <source>
        <dbReference type="PROSITE-ProRule" id="PRU00169"/>
    </source>
</evidence>
<dbReference type="PROSITE" id="PS50887">
    <property type="entry name" value="GGDEF"/>
    <property type="match status" value="1"/>
</dbReference>
<evidence type="ECO:0000313" key="7">
    <source>
        <dbReference type="Proteomes" id="UP000744555"/>
    </source>
</evidence>
<dbReference type="Gene3D" id="3.40.50.2300">
    <property type="match status" value="1"/>
</dbReference>
<dbReference type="SUPFAM" id="SSF52172">
    <property type="entry name" value="CheY-like"/>
    <property type="match status" value="1"/>
</dbReference>
<name>A0ABR7S0Y5_AQUAC</name>
<keyword evidence="7" id="KW-1185">Reference proteome</keyword>
<evidence type="ECO:0000259" key="4">
    <source>
        <dbReference type="PROSITE" id="PS50110"/>
    </source>
</evidence>
<evidence type="ECO:0000256" key="1">
    <source>
        <dbReference type="ARBA" id="ARBA00012528"/>
    </source>
</evidence>
<dbReference type="PANTHER" id="PTHR45138">
    <property type="entry name" value="REGULATORY COMPONENTS OF SENSORY TRANSDUCTION SYSTEM"/>
    <property type="match status" value="1"/>
</dbReference>
<dbReference type="SUPFAM" id="SSF55073">
    <property type="entry name" value="Nucleotide cyclase"/>
    <property type="match status" value="1"/>
</dbReference>
<dbReference type="SMART" id="SM00448">
    <property type="entry name" value="REC"/>
    <property type="match status" value="1"/>
</dbReference>
<dbReference type="InterPro" id="IPR029787">
    <property type="entry name" value="Nucleotide_cyclase"/>
</dbReference>
<evidence type="ECO:0000259" key="5">
    <source>
        <dbReference type="PROSITE" id="PS50887"/>
    </source>
</evidence>
<dbReference type="EMBL" id="LZEU01000001">
    <property type="protein sequence ID" value="MBC9251246.1"/>
    <property type="molecule type" value="Genomic_DNA"/>
</dbReference>
<dbReference type="Gene3D" id="3.30.70.270">
    <property type="match status" value="1"/>
</dbReference>
<dbReference type="Proteomes" id="UP000744555">
    <property type="component" value="Unassembled WGS sequence"/>
</dbReference>
<organism evidence="6 7">
    <name type="scientific">Aquipseudomonas alcaligenes</name>
    <name type="common">Pseudomonas alcaligenes</name>
    <dbReference type="NCBI Taxonomy" id="43263"/>
    <lineage>
        <taxon>Bacteria</taxon>
        <taxon>Pseudomonadati</taxon>
        <taxon>Pseudomonadota</taxon>
        <taxon>Gammaproteobacteria</taxon>
        <taxon>Pseudomonadales</taxon>
        <taxon>Pseudomonadaceae</taxon>
        <taxon>Aquipseudomonas</taxon>
    </lineage>
</organism>
<proteinExistence type="predicted"/>
<dbReference type="InterPro" id="IPR043128">
    <property type="entry name" value="Rev_trsase/Diguanyl_cyclase"/>
</dbReference>
<sequence length="306" mass="33821">MPELDPESNLILIIDDSPDAIRLLNSMLKDLGRILFATNGEAGIQLAQREQPALILLDVEMAGMNGYEVCTALKTAPTTQDCAIIIVTANTGMEHEIAALEAGAVDFISKPFNPPVVRARVQTHLRLQQHAAMMRQLVNRDGLTGLYNRRYLDEVLVQEFERHRRQHLPLALAIIDVDHFKAYNDHYGHPQGDACLQRVARAINTVARRPGELVARYGGEEFAVIVPHTDTADAEKYGQWLCELIRELQIPHQHSATAPQVTISVGLVSVVPSGQGSVQQLLAAADQALYQAKSDGRNRAIVNHWP</sequence>
<protein>
    <recommendedName>
        <fullName evidence="1">diguanylate cyclase</fullName>
        <ecNumber evidence="1">2.7.7.65</ecNumber>
    </recommendedName>
</protein>
<comment type="catalytic activity">
    <reaction evidence="2">
        <text>2 GTP = 3',3'-c-di-GMP + 2 diphosphate</text>
        <dbReference type="Rhea" id="RHEA:24898"/>
        <dbReference type="ChEBI" id="CHEBI:33019"/>
        <dbReference type="ChEBI" id="CHEBI:37565"/>
        <dbReference type="ChEBI" id="CHEBI:58805"/>
        <dbReference type="EC" id="2.7.7.65"/>
    </reaction>
</comment>
<feature type="domain" description="GGDEF" evidence="5">
    <location>
        <begin position="168"/>
        <end position="305"/>
    </location>
</feature>
<dbReference type="CDD" id="cd01949">
    <property type="entry name" value="GGDEF"/>
    <property type="match status" value="1"/>
</dbReference>
<dbReference type="InterPro" id="IPR001789">
    <property type="entry name" value="Sig_transdc_resp-reg_receiver"/>
</dbReference>
<gene>
    <name evidence="6" type="ORF">A9179_13255</name>
</gene>
<dbReference type="SMART" id="SM00267">
    <property type="entry name" value="GGDEF"/>
    <property type="match status" value="1"/>
</dbReference>
<dbReference type="EC" id="2.7.7.65" evidence="1"/>
<dbReference type="RefSeq" id="WP_187806664.1">
    <property type="nucleotide sequence ID" value="NZ_LZEU01000001.1"/>
</dbReference>
<dbReference type="Pfam" id="PF00990">
    <property type="entry name" value="GGDEF"/>
    <property type="match status" value="1"/>
</dbReference>
<keyword evidence="3" id="KW-0597">Phosphoprotein</keyword>
<feature type="domain" description="Response regulatory" evidence="4">
    <location>
        <begin position="10"/>
        <end position="125"/>
    </location>
</feature>